<dbReference type="AlphaFoldDB" id="A0A518ETI2"/>
<feature type="chain" id="PRO_5021815450" evidence="1">
    <location>
        <begin position="19"/>
        <end position="574"/>
    </location>
</feature>
<keyword evidence="1" id="KW-0732">Signal</keyword>
<dbReference type="PANTHER" id="PTHR32060">
    <property type="entry name" value="TAIL-SPECIFIC PROTEASE"/>
    <property type="match status" value="1"/>
</dbReference>
<sequence precursor="true">MPALALALVSALSWIASCATVDPSVFDERLRTATFRAYVGAIETQFGGLEAAGVSADDLRERYGSRAASAESPAEFYRVLSEMLADLDDPHAVLRVSPRFWQAPVAEPEWTQFVLSRGSVWVGLPALSIRSREELALAVADWTRSFGPRALGDLEPDEVALFLRRSAAFGGPGGIAAAREPLEWLRLRRIDGFPVETPHDAELVVRGALGSTVEFEVDLEGTPVTIALLRNAGVFESEVGEGSVRRRLSPIELAELLESRNGRARFGSGTLVSGRAPLSANRARRLALLQSAFRRGRRFPLIESEAEAFGIEAWRLRTPEGRRVAYLRIERFEPRTSGSDDSDGEDVVTRPIETDEGVKPRLDATLRSAFRALDVTGWSQGPGEPIDAMIVDVTGNAGGSWVETGLLLSYFLDPGVEVVPHAVESVSQRGNWFFRTRTRARQFLARANVPWLRPKQLFVLVDQNTASAGEITAATLRGVAGAKLIGERTAGAEYSTAEFLAPDGSVLRIGLSGGMQPPLGSFQGRGLTPDISIEPLAQIDERIDLEAWRATFRFVALSKALEKIDRDAADVELE</sequence>
<dbReference type="SMART" id="SM00245">
    <property type="entry name" value="TSPc"/>
    <property type="match status" value="1"/>
</dbReference>
<evidence type="ECO:0000259" key="2">
    <source>
        <dbReference type="SMART" id="SM00245"/>
    </source>
</evidence>
<feature type="domain" description="Tail specific protease" evidence="2">
    <location>
        <begin position="281"/>
        <end position="534"/>
    </location>
</feature>
<organism evidence="3 4">
    <name type="scientific">Saltatorellus ferox</name>
    <dbReference type="NCBI Taxonomy" id="2528018"/>
    <lineage>
        <taxon>Bacteria</taxon>
        <taxon>Pseudomonadati</taxon>
        <taxon>Planctomycetota</taxon>
        <taxon>Planctomycetia</taxon>
        <taxon>Planctomycetia incertae sedis</taxon>
        <taxon>Saltatorellus</taxon>
    </lineage>
</organism>
<reference evidence="3 4" key="1">
    <citation type="submission" date="2019-02" db="EMBL/GenBank/DDBJ databases">
        <title>Deep-cultivation of Planctomycetes and their phenomic and genomic characterization uncovers novel biology.</title>
        <authorList>
            <person name="Wiegand S."/>
            <person name="Jogler M."/>
            <person name="Boedeker C."/>
            <person name="Pinto D."/>
            <person name="Vollmers J."/>
            <person name="Rivas-Marin E."/>
            <person name="Kohn T."/>
            <person name="Peeters S.H."/>
            <person name="Heuer A."/>
            <person name="Rast P."/>
            <person name="Oberbeckmann S."/>
            <person name="Bunk B."/>
            <person name="Jeske O."/>
            <person name="Meyerdierks A."/>
            <person name="Storesund J.E."/>
            <person name="Kallscheuer N."/>
            <person name="Luecker S."/>
            <person name="Lage O.M."/>
            <person name="Pohl T."/>
            <person name="Merkel B.J."/>
            <person name="Hornburger P."/>
            <person name="Mueller R.-W."/>
            <person name="Bruemmer F."/>
            <person name="Labrenz M."/>
            <person name="Spormann A.M."/>
            <person name="Op den Camp H."/>
            <person name="Overmann J."/>
            <person name="Amann R."/>
            <person name="Jetten M.S.M."/>
            <person name="Mascher T."/>
            <person name="Medema M.H."/>
            <person name="Devos D.P."/>
            <person name="Kaster A.-K."/>
            <person name="Ovreas L."/>
            <person name="Rohde M."/>
            <person name="Galperin M.Y."/>
            <person name="Jogler C."/>
        </authorList>
    </citation>
    <scope>NUCLEOTIDE SEQUENCE [LARGE SCALE GENOMIC DNA]</scope>
    <source>
        <strain evidence="3 4">Poly30</strain>
    </source>
</reference>
<dbReference type="Proteomes" id="UP000320390">
    <property type="component" value="Chromosome"/>
</dbReference>
<dbReference type="Gene3D" id="3.30.750.44">
    <property type="match status" value="1"/>
</dbReference>
<gene>
    <name evidence="3" type="ORF">Poly30_29170</name>
</gene>
<dbReference type="InterPro" id="IPR029045">
    <property type="entry name" value="ClpP/crotonase-like_dom_sf"/>
</dbReference>
<dbReference type="GO" id="GO:0006508">
    <property type="term" value="P:proteolysis"/>
    <property type="evidence" value="ECO:0007669"/>
    <property type="project" value="InterPro"/>
</dbReference>
<dbReference type="PANTHER" id="PTHR32060:SF22">
    <property type="entry name" value="CARBOXYL-TERMINAL-PROCESSING PEPTIDASE 3, CHLOROPLASTIC"/>
    <property type="match status" value="1"/>
</dbReference>
<name>A0A518ETI2_9BACT</name>
<dbReference type="GO" id="GO:0004175">
    <property type="term" value="F:endopeptidase activity"/>
    <property type="evidence" value="ECO:0007669"/>
    <property type="project" value="TreeGrafter"/>
</dbReference>
<dbReference type="SUPFAM" id="SSF52096">
    <property type="entry name" value="ClpP/crotonase"/>
    <property type="match status" value="1"/>
</dbReference>
<accession>A0A518ETI2</accession>
<dbReference type="RefSeq" id="WP_419190181.1">
    <property type="nucleotide sequence ID" value="NZ_CP036434.1"/>
</dbReference>
<evidence type="ECO:0000256" key="1">
    <source>
        <dbReference type="SAM" id="SignalP"/>
    </source>
</evidence>
<feature type="signal peptide" evidence="1">
    <location>
        <begin position="1"/>
        <end position="18"/>
    </location>
</feature>
<dbReference type="Pfam" id="PF03572">
    <property type="entry name" value="Peptidase_S41"/>
    <property type="match status" value="1"/>
</dbReference>
<protein>
    <submittedName>
        <fullName evidence="3">Peptidase family S41</fullName>
    </submittedName>
</protein>
<dbReference type="GO" id="GO:0008236">
    <property type="term" value="F:serine-type peptidase activity"/>
    <property type="evidence" value="ECO:0007669"/>
    <property type="project" value="InterPro"/>
</dbReference>
<keyword evidence="4" id="KW-1185">Reference proteome</keyword>
<proteinExistence type="predicted"/>
<dbReference type="Gene3D" id="3.90.226.10">
    <property type="entry name" value="2-enoyl-CoA Hydratase, Chain A, domain 1"/>
    <property type="match status" value="1"/>
</dbReference>
<evidence type="ECO:0000313" key="3">
    <source>
        <dbReference type="EMBL" id="QDV07393.1"/>
    </source>
</evidence>
<dbReference type="EMBL" id="CP036434">
    <property type="protein sequence ID" value="QDV07393.1"/>
    <property type="molecule type" value="Genomic_DNA"/>
</dbReference>
<dbReference type="CDD" id="cd06567">
    <property type="entry name" value="Peptidase_S41"/>
    <property type="match status" value="1"/>
</dbReference>
<evidence type="ECO:0000313" key="4">
    <source>
        <dbReference type="Proteomes" id="UP000320390"/>
    </source>
</evidence>
<dbReference type="InterPro" id="IPR005151">
    <property type="entry name" value="Tail-specific_protease"/>
</dbReference>